<dbReference type="Gene3D" id="2.40.30.10">
    <property type="entry name" value="Translation factors"/>
    <property type="match status" value="1"/>
</dbReference>
<dbReference type="PANTHER" id="PTHR47354:SF2">
    <property type="entry name" value="BLR2392 PROTEIN"/>
    <property type="match status" value="1"/>
</dbReference>
<keyword evidence="2" id="KW-0285">Flavoprotein</keyword>
<dbReference type="PROSITE" id="PS00197">
    <property type="entry name" value="2FE2S_FER_1"/>
    <property type="match status" value="1"/>
</dbReference>
<evidence type="ECO:0000313" key="11">
    <source>
        <dbReference type="EMBL" id="MEM5452551.1"/>
    </source>
</evidence>
<dbReference type="Pfam" id="PF00111">
    <property type="entry name" value="Fer2"/>
    <property type="match status" value="1"/>
</dbReference>
<evidence type="ECO:0000256" key="3">
    <source>
        <dbReference type="ARBA" id="ARBA00022643"/>
    </source>
</evidence>
<evidence type="ECO:0000256" key="8">
    <source>
        <dbReference type="ARBA" id="ARBA00023014"/>
    </source>
</evidence>
<dbReference type="InterPro" id="IPR017938">
    <property type="entry name" value="Riboflavin_synthase-like_b-brl"/>
</dbReference>
<keyword evidence="5" id="KW-0479">Metal-binding</keyword>
<evidence type="ECO:0000256" key="7">
    <source>
        <dbReference type="ARBA" id="ARBA00023004"/>
    </source>
</evidence>
<dbReference type="PRINTS" id="PR00409">
    <property type="entry name" value="PHDIOXRDTASE"/>
</dbReference>
<keyword evidence="6 11" id="KW-0560">Oxidoreductase</keyword>
<evidence type="ECO:0000259" key="10">
    <source>
        <dbReference type="PROSITE" id="PS51384"/>
    </source>
</evidence>
<dbReference type="SUPFAM" id="SSF52343">
    <property type="entry name" value="Ferredoxin reductase-like, C-terminal NADP-linked domain"/>
    <property type="match status" value="1"/>
</dbReference>
<comment type="cofactor">
    <cofactor evidence="1">
        <name>FMN</name>
        <dbReference type="ChEBI" id="CHEBI:58210"/>
    </cofactor>
</comment>
<evidence type="ECO:0000313" key="12">
    <source>
        <dbReference type="Proteomes" id="UP001390669"/>
    </source>
</evidence>
<accession>A0ABU9SMJ1</accession>
<dbReference type="Gene3D" id="3.10.20.30">
    <property type="match status" value="1"/>
</dbReference>
<dbReference type="InterPro" id="IPR006058">
    <property type="entry name" value="2Fe2S_fd_BS"/>
</dbReference>
<keyword evidence="8" id="KW-0411">Iron-sulfur</keyword>
<dbReference type="InterPro" id="IPR054582">
    <property type="entry name" value="DmmA-like_N"/>
</dbReference>
<dbReference type="CDD" id="cd00207">
    <property type="entry name" value="fer2"/>
    <property type="match status" value="1"/>
</dbReference>
<dbReference type="InterPro" id="IPR001041">
    <property type="entry name" value="2Fe-2S_ferredoxin-type"/>
</dbReference>
<keyword evidence="12" id="KW-1185">Reference proteome</keyword>
<evidence type="ECO:0000259" key="9">
    <source>
        <dbReference type="PROSITE" id="PS51085"/>
    </source>
</evidence>
<dbReference type="RefSeq" id="WP_368606085.1">
    <property type="nucleotide sequence ID" value="NZ_JAYMRW010000022.1"/>
</dbReference>
<organism evidence="11 12">
    <name type="scientific">Paraburkholderia guartelaensis</name>
    <dbReference type="NCBI Taxonomy" id="2546446"/>
    <lineage>
        <taxon>Bacteria</taxon>
        <taxon>Pseudomonadati</taxon>
        <taxon>Pseudomonadota</taxon>
        <taxon>Betaproteobacteria</taxon>
        <taxon>Burkholderiales</taxon>
        <taxon>Burkholderiaceae</taxon>
        <taxon>Paraburkholderia</taxon>
    </lineage>
</organism>
<comment type="caution">
    <text evidence="11">The sequence shown here is derived from an EMBL/GenBank/DDBJ whole genome shotgun (WGS) entry which is preliminary data.</text>
</comment>
<dbReference type="SUPFAM" id="SSF63380">
    <property type="entry name" value="Riboflavin synthase domain-like"/>
    <property type="match status" value="1"/>
</dbReference>
<dbReference type="Gene3D" id="3.40.50.80">
    <property type="entry name" value="Nucleotide-binding domain of ferredoxin-NADP reductase (FNR) module"/>
    <property type="match status" value="1"/>
</dbReference>
<dbReference type="EMBL" id="JAYMRW010000022">
    <property type="protein sequence ID" value="MEM5452551.1"/>
    <property type="molecule type" value="Genomic_DNA"/>
</dbReference>
<name>A0ABU9SMJ1_9BURK</name>
<dbReference type="Pfam" id="PF22290">
    <property type="entry name" value="DmmA-like_N"/>
    <property type="match status" value="1"/>
</dbReference>
<dbReference type="InterPro" id="IPR012675">
    <property type="entry name" value="Beta-grasp_dom_sf"/>
</dbReference>
<evidence type="ECO:0000256" key="6">
    <source>
        <dbReference type="ARBA" id="ARBA00023002"/>
    </source>
</evidence>
<protein>
    <submittedName>
        <fullName evidence="11">PDR/VanB family oxidoreductase</fullName>
        <ecNumber evidence="11">1.-.-.-</ecNumber>
    </submittedName>
</protein>
<gene>
    <name evidence="11" type="ORF">VSR33_34455</name>
</gene>
<dbReference type="PROSITE" id="PS51384">
    <property type="entry name" value="FAD_FR"/>
    <property type="match status" value="1"/>
</dbReference>
<dbReference type="InterPro" id="IPR050415">
    <property type="entry name" value="MRET"/>
</dbReference>
<dbReference type="Proteomes" id="UP001390669">
    <property type="component" value="Unassembled WGS sequence"/>
</dbReference>
<dbReference type="SUPFAM" id="SSF54292">
    <property type="entry name" value="2Fe-2S ferredoxin-like"/>
    <property type="match status" value="1"/>
</dbReference>
<dbReference type="InterPro" id="IPR039261">
    <property type="entry name" value="FNR_nucleotide-bd"/>
</dbReference>
<proteinExistence type="predicted"/>
<keyword evidence="3" id="KW-0288">FMN</keyword>
<evidence type="ECO:0000256" key="2">
    <source>
        <dbReference type="ARBA" id="ARBA00022630"/>
    </source>
</evidence>
<dbReference type="InterPro" id="IPR017927">
    <property type="entry name" value="FAD-bd_FR_type"/>
</dbReference>
<dbReference type="InterPro" id="IPR036010">
    <property type="entry name" value="2Fe-2S_ferredoxin-like_sf"/>
</dbReference>
<reference evidence="11 12" key="1">
    <citation type="submission" date="2024-01" db="EMBL/GenBank/DDBJ databases">
        <title>The diversity of rhizobia nodulating Mimosa spp. in eleven states of Brazil covering several biomes is determined by host plant, location, and edaphic factors.</title>
        <authorList>
            <person name="Rouws L."/>
            <person name="Barauna A."/>
            <person name="Beukes C."/>
            <person name="De Faria S.M."/>
            <person name="Gross E."/>
            <person name="Dos Reis Junior F.B."/>
            <person name="Simon M."/>
            <person name="Maluk M."/>
            <person name="Odee D.W."/>
            <person name="Kenicer G."/>
            <person name="Young J.P.W."/>
            <person name="Reis V.M."/>
            <person name="Zilli J."/>
            <person name="James E.K."/>
        </authorList>
    </citation>
    <scope>NUCLEOTIDE SEQUENCE [LARGE SCALE GENOMIC DNA]</scope>
    <source>
        <strain evidence="11 12">JPY164</strain>
    </source>
</reference>
<evidence type="ECO:0000256" key="1">
    <source>
        <dbReference type="ARBA" id="ARBA00001917"/>
    </source>
</evidence>
<sequence length="327" mass="34879">MTGSDATIELVVDEVIPLTGTITEFRLRDPAGRALPGYTAGAHLRVRVAPGGTADWRHYSLINGTVGATLAPEVYRIAVRREDNGLGGSRWMHTMLKPGSRLLTSQPRNAFVLDVDAEDAVLIAGGIGVTPIVSMAAALAAAGRRYRVHYSARDTRQLAFAQELRGIAGAYLSLYADEGVLPVLDIAALLQGLRPGQPLYVCGPAGMIDAVLAQAYARGWAREDIHFERFAAPPAAASDTGFEVELRQSGRTLTVAAGESILDAMLEAGLDPLYDCKRGECGLCRTTVLEGALDHRDYCLSESERQAGNVMQICVSRAGCGRLVLDA</sequence>
<dbReference type="PROSITE" id="PS51085">
    <property type="entry name" value="2FE2S_FER_2"/>
    <property type="match status" value="1"/>
</dbReference>
<keyword evidence="4" id="KW-0001">2Fe-2S</keyword>
<feature type="domain" description="FAD-binding FR-type" evidence="10">
    <location>
        <begin position="5"/>
        <end position="114"/>
    </location>
</feature>
<dbReference type="PANTHER" id="PTHR47354">
    <property type="entry name" value="NADH OXIDOREDUCTASE HCR"/>
    <property type="match status" value="1"/>
</dbReference>
<dbReference type="GO" id="GO:0016491">
    <property type="term" value="F:oxidoreductase activity"/>
    <property type="evidence" value="ECO:0007669"/>
    <property type="project" value="UniProtKB-KW"/>
</dbReference>
<dbReference type="EC" id="1.-.-.-" evidence="11"/>
<dbReference type="CDD" id="cd06185">
    <property type="entry name" value="PDR_like"/>
    <property type="match status" value="1"/>
</dbReference>
<evidence type="ECO:0000256" key="4">
    <source>
        <dbReference type="ARBA" id="ARBA00022714"/>
    </source>
</evidence>
<evidence type="ECO:0000256" key="5">
    <source>
        <dbReference type="ARBA" id="ARBA00022723"/>
    </source>
</evidence>
<feature type="domain" description="2Fe-2S ferredoxin-type" evidence="9">
    <location>
        <begin position="242"/>
        <end position="327"/>
    </location>
</feature>
<keyword evidence="7" id="KW-0408">Iron</keyword>